<organism evidence="14 15">
    <name type="scientific">Micromonospora sicca</name>
    <dbReference type="NCBI Taxonomy" id="2202420"/>
    <lineage>
        <taxon>Bacteria</taxon>
        <taxon>Bacillati</taxon>
        <taxon>Actinomycetota</taxon>
        <taxon>Actinomycetes</taxon>
        <taxon>Micromonosporales</taxon>
        <taxon>Micromonosporaceae</taxon>
        <taxon>Micromonospora</taxon>
    </lineage>
</organism>
<comment type="catalytic activity">
    <reaction evidence="1">
        <text>ATP + protein L-histidine = ADP + protein N-phospho-L-histidine.</text>
        <dbReference type="EC" id="2.7.13.3"/>
    </reaction>
</comment>
<keyword evidence="8 11" id="KW-1133">Transmembrane helix</keyword>
<sequence length="567" mass="61531">MVECVAAPDRTRDAARRCPGTARPLSVSVLPVSSATTAAGRTHRAGRPSRMTTSRRLSVMMLAMSVLVLTGGAVGAAALSHTAAVSNRLADRISPARAAVGRLESGLLEQVAAVRGYVTTGNPELLRPYEAGVAAERATVDRTRGLLADEPDARRELDDAIRLADRWRTEFATRLIGARRAGTPPEQLAPVVERGRLAFDAARAALTALEGRLDRVQAAGRRNLDDARAVRDVLFVAILGALLLSSVVISVLVRAAVLRPLGRLGASVRHVANGEFDHRLRPEGPADIARLTADVETMRRRVVDALMTSRRDRDALEQQAAELRRSNEDLEQFAYVASHDLQGPLRKVASFCQMLQRRYDDQLDDRARQYISYAVDGATRMQDLINELLAFSRIGRVYSDDREVDLAEVFARAESDLSGPIAEADAEVVADPLPVVHGDPTLLTMLWQNLLGNAVKFRSPDRTPRIRVTVAEDATGWTFGVADNGIGIDPRYADKIFLIFQRLHPRGSYDGTGIGLAICKKIVEYHGGTLVLDDSDTEGARFTFTLPKPAAAVVPEQAGERAPAVPA</sequence>
<evidence type="ECO:0000256" key="5">
    <source>
        <dbReference type="ARBA" id="ARBA00022679"/>
    </source>
</evidence>
<dbReference type="InterPro" id="IPR036890">
    <property type="entry name" value="HATPase_C_sf"/>
</dbReference>
<dbReference type="PANTHER" id="PTHR43304">
    <property type="entry name" value="PHYTOCHROME-LIKE PROTEIN CPH1"/>
    <property type="match status" value="1"/>
</dbReference>
<gene>
    <name evidence="14" type="ORF">DKT69_21770</name>
</gene>
<keyword evidence="4" id="KW-0597">Phosphoprotein</keyword>
<dbReference type="PROSITE" id="PS50109">
    <property type="entry name" value="HIS_KIN"/>
    <property type="match status" value="1"/>
</dbReference>
<feature type="coiled-coil region" evidence="10">
    <location>
        <begin position="306"/>
        <end position="333"/>
    </location>
</feature>
<dbReference type="InterPro" id="IPR003661">
    <property type="entry name" value="HisK_dim/P_dom"/>
</dbReference>
<evidence type="ECO:0000259" key="12">
    <source>
        <dbReference type="PROSITE" id="PS50109"/>
    </source>
</evidence>
<dbReference type="GO" id="GO:0000155">
    <property type="term" value="F:phosphorelay sensor kinase activity"/>
    <property type="evidence" value="ECO:0007669"/>
    <property type="project" value="InterPro"/>
</dbReference>
<evidence type="ECO:0000256" key="4">
    <source>
        <dbReference type="ARBA" id="ARBA00022553"/>
    </source>
</evidence>
<dbReference type="Pfam" id="PF05227">
    <property type="entry name" value="CHASE3"/>
    <property type="match status" value="1"/>
</dbReference>
<dbReference type="InterPro" id="IPR036097">
    <property type="entry name" value="HisK_dim/P_sf"/>
</dbReference>
<dbReference type="SMART" id="SM00304">
    <property type="entry name" value="HAMP"/>
    <property type="match status" value="1"/>
</dbReference>
<dbReference type="SUPFAM" id="SSF47384">
    <property type="entry name" value="Homodimeric domain of signal transducing histidine kinase"/>
    <property type="match status" value="1"/>
</dbReference>
<dbReference type="Gene3D" id="3.30.565.10">
    <property type="entry name" value="Histidine kinase-like ATPase, C-terminal domain"/>
    <property type="match status" value="1"/>
</dbReference>
<dbReference type="InterPro" id="IPR004358">
    <property type="entry name" value="Sig_transdc_His_kin-like_C"/>
</dbReference>
<accession>A0A317DEZ1</accession>
<comment type="subcellular location">
    <subcellularLocation>
        <location evidence="2">Cell membrane</location>
    </subcellularLocation>
</comment>
<evidence type="ECO:0000256" key="8">
    <source>
        <dbReference type="ARBA" id="ARBA00022989"/>
    </source>
</evidence>
<dbReference type="EC" id="2.7.13.3" evidence="3"/>
<dbReference type="SUPFAM" id="SSF55874">
    <property type="entry name" value="ATPase domain of HSP90 chaperone/DNA topoisomerase II/histidine kinase"/>
    <property type="match status" value="1"/>
</dbReference>
<name>A0A317DEZ1_9ACTN</name>
<comment type="caution">
    <text evidence="14">The sequence shown here is derived from an EMBL/GenBank/DDBJ whole genome shotgun (WGS) entry which is preliminary data.</text>
</comment>
<dbReference type="PRINTS" id="PR00344">
    <property type="entry name" value="BCTRLSENSOR"/>
</dbReference>
<dbReference type="Pfam" id="PF00512">
    <property type="entry name" value="HisKA"/>
    <property type="match status" value="1"/>
</dbReference>
<dbReference type="SMART" id="SM00388">
    <property type="entry name" value="HisKA"/>
    <property type="match status" value="1"/>
</dbReference>
<dbReference type="PROSITE" id="PS50885">
    <property type="entry name" value="HAMP"/>
    <property type="match status" value="1"/>
</dbReference>
<dbReference type="Proteomes" id="UP000246050">
    <property type="component" value="Unassembled WGS sequence"/>
</dbReference>
<dbReference type="GO" id="GO:0005886">
    <property type="term" value="C:plasma membrane"/>
    <property type="evidence" value="ECO:0007669"/>
    <property type="project" value="UniProtKB-SubCell"/>
</dbReference>
<evidence type="ECO:0000256" key="2">
    <source>
        <dbReference type="ARBA" id="ARBA00004236"/>
    </source>
</evidence>
<dbReference type="InterPro" id="IPR003594">
    <property type="entry name" value="HATPase_dom"/>
</dbReference>
<evidence type="ECO:0000256" key="9">
    <source>
        <dbReference type="ARBA" id="ARBA00023012"/>
    </source>
</evidence>
<evidence type="ECO:0000256" key="3">
    <source>
        <dbReference type="ARBA" id="ARBA00012438"/>
    </source>
</evidence>
<dbReference type="Gene3D" id="6.10.340.10">
    <property type="match status" value="1"/>
</dbReference>
<dbReference type="InterPro" id="IPR005467">
    <property type="entry name" value="His_kinase_dom"/>
</dbReference>
<dbReference type="CDD" id="cd00082">
    <property type="entry name" value="HisKA"/>
    <property type="match status" value="1"/>
</dbReference>
<evidence type="ECO:0000256" key="6">
    <source>
        <dbReference type="ARBA" id="ARBA00022692"/>
    </source>
</evidence>
<feature type="domain" description="HAMP" evidence="13">
    <location>
        <begin position="255"/>
        <end position="307"/>
    </location>
</feature>
<dbReference type="Pfam" id="PF00672">
    <property type="entry name" value="HAMP"/>
    <property type="match status" value="1"/>
</dbReference>
<keyword evidence="6 11" id="KW-0812">Transmembrane</keyword>
<evidence type="ECO:0000256" key="1">
    <source>
        <dbReference type="ARBA" id="ARBA00000085"/>
    </source>
</evidence>
<dbReference type="InterPro" id="IPR003660">
    <property type="entry name" value="HAMP_dom"/>
</dbReference>
<dbReference type="Pfam" id="PF02518">
    <property type="entry name" value="HATPase_c"/>
    <property type="match status" value="1"/>
</dbReference>
<dbReference type="InterPro" id="IPR052162">
    <property type="entry name" value="Sensor_kinase/Photoreceptor"/>
</dbReference>
<keyword evidence="11" id="KW-0472">Membrane</keyword>
<evidence type="ECO:0000313" key="15">
    <source>
        <dbReference type="Proteomes" id="UP000246050"/>
    </source>
</evidence>
<dbReference type="AlphaFoldDB" id="A0A317DEZ1"/>
<reference evidence="14 15" key="1">
    <citation type="submission" date="2018-05" db="EMBL/GenBank/DDBJ databases">
        <title>Micromonosporas from Atacama Desert.</title>
        <authorList>
            <person name="Carro L."/>
            <person name="Golinska P."/>
            <person name="Klenk H.-P."/>
            <person name="Goodfellow M."/>
        </authorList>
    </citation>
    <scope>NUCLEOTIDE SEQUENCE [LARGE SCALE GENOMIC DNA]</scope>
    <source>
        <strain evidence="14 15">4G51</strain>
    </source>
</reference>
<evidence type="ECO:0000256" key="11">
    <source>
        <dbReference type="SAM" id="Phobius"/>
    </source>
</evidence>
<keyword evidence="5" id="KW-0808">Transferase</keyword>
<dbReference type="InterPro" id="IPR007891">
    <property type="entry name" value="CHASE3"/>
</dbReference>
<keyword evidence="7 14" id="KW-0418">Kinase</keyword>
<protein>
    <recommendedName>
        <fullName evidence="3">histidine kinase</fullName>
        <ecNumber evidence="3">2.7.13.3</ecNumber>
    </recommendedName>
</protein>
<evidence type="ECO:0000313" key="14">
    <source>
        <dbReference type="EMBL" id="PWR13207.1"/>
    </source>
</evidence>
<feature type="transmembrane region" description="Helical" evidence="11">
    <location>
        <begin position="57"/>
        <end position="79"/>
    </location>
</feature>
<dbReference type="SMART" id="SM00387">
    <property type="entry name" value="HATPase_c"/>
    <property type="match status" value="1"/>
</dbReference>
<feature type="transmembrane region" description="Helical" evidence="11">
    <location>
        <begin position="233"/>
        <end position="253"/>
    </location>
</feature>
<keyword evidence="10" id="KW-0175">Coiled coil</keyword>
<evidence type="ECO:0000256" key="10">
    <source>
        <dbReference type="SAM" id="Coils"/>
    </source>
</evidence>
<dbReference type="EMBL" id="QGKS01000271">
    <property type="protein sequence ID" value="PWR13207.1"/>
    <property type="molecule type" value="Genomic_DNA"/>
</dbReference>
<evidence type="ECO:0000259" key="13">
    <source>
        <dbReference type="PROSITE" id="PS50885"/>
    </source>
</evidence>
<proteinExistence type="predicted"/>
<keyword evidence="9" id="KW-0902">Two-component regulatory system</keyword>
<dbReference type="Gene3D" id="1.10.287.130">
    <property type="match status" value="1"/>
</dbReference>
<evidence type="ECO:0000256" key="7">
    <source>
        <dbReference type="ARBA" id="ARBA00022777"/>
    </source>
</evidence>
<dbReference type="PANTHER" id="PTHR43304:SF1">
    <property type="entry name" value="PAC DOMAIN-CONTAINING PROTEIN"/>
    <property type="match status" value="1"/>
</dbReference>
<dbReference type="CDD" id="cd06225">
    <property type="entry name" value="HAMP"/>
    <property type="match status" value="1"/>
</dbReference>
<feature type="domain" description="Histidine kinase" evidence="12">
    <location>
        <begin position="336"/>
        <end position="550"/>
    </location>
</feature>